<accession>A0A9Q9XR53</accession>
<feature type="region of interest" description="Disordered" evidence="1">
    <location>
        <begin position="116"/>
        <end position="168"/>
    </location>
</feature>
<dbReference type="FunFam" id="2.30.29.30:FF:000141">
    <property type="entry name" value="Pleckstrin homology domain-containing family G member 5"/>
    <property type="match status" value="1"/>
</dbReference>
<feature type="compositionally biased region" description="Polar residues" evidence="1">
    <location>
        <begin position="732"/>
        <end position="743"/>
    </location>
</feature>
<feature type="compositionally biased region" description="Polar residues" evidence="1">
    <location>
        <begin position="713"/>
        <end position="724"/>
    </location>
</feature>
<feature type="compositionally biased region" description="Low complexity" evidence="1">
    <location>
        <begin position="119"/>
        <end position="131"/>
    </location>
</feature>
<organism evidence="3">
    <name type="scientific">Cyprinus carpio</name>
    <name type="common">Common carp</name>
    <dbReference type="NCBI Taxonomy" id="7962"/>
    <lineage>
        <taxon>Eukaryota</taxon>
        <taxon>Metazoa</taxon>
        <taxon>Chordata</taxon>
        <taxon>Craniata</taxon>
        <taxon>Vertebrata</taxon>
        <taxon>Euteleostomi</taxon>
        <taxon>Actinopterygii</taxon>
        <taxon>Neopterygii</taxon>
        <taxon>Teleostei</taxon>
        <taxon>Ostariophysi</taxon>
        <taxon>Cypriniformes</taxon>
        <taxon>Cyprinidae</taxon>
        <taxon>Cyprininae</taxon>
        <taxon>Cyprinus</taxon>
    </lineage>
</organism>
<dbReference type="OrthoDB" id="660555at2759"/>
<evidence type="ECO:0000313" key="3">
    <source>
        <dbReference type="RefSeq" id="XP_042606478.1"/>
    </source>
</evidence>
<feature type="compositionally biased region" description="Basic and acidic residues" evidence="1">
    <location>
        <begin position="446"/>
        <end position="458"/>
    </location>
</feature>
<dbReference type="AlphaFoldDB" id="A0A9Q9XR53"/>
<protein>
    <submittedName>
        <fullName evidence="3">Pleckstrin homology domain-containing family G member 5-like</fullName>
    </submittedName>
</protein>
<dbReference type="CDD" id="cd17068">
    <property type="entry name" value="RBD_PLEKHG5"/>
    <property type="match status" value="1"/>
</dbReference>
<feature type="compositionally biased region" description="Acidic residues" evidence="1">
    <location>
        <begin position="811"/>
        <end position="841"/>
    </location>
</feature>
<dbReference type="KEGG" id="ccar:109075599"/>
<dbReference type="PANTHER" id="PTHR13217:SF12">
    <property type="entry name" value="PLECKSTRIN HOMOLOGY DOMAIN-CONTAINING FAMILY G MEMBER 5 ISOFORM X1-RELATED"/>
    <property type="match status" value="1"/>
</dbReference>
<dbReference type="InterPro" id="IPR055251">
    <property type="entry name" value="SOS1_NGEF_PH"/>
</dbReference>
<dbReference type="InterPro" id="IPR040181">
    <property type="entry name" value="PKHG5/7"/>
</dbReference>
<reference evidence="3" key="1">
    <citation type="submission" date="2025-08" db="UniProtKB">
        <authorList>
            <consortium name="RefSeq"/>
        </authorList>
    </citation>
    <scope>IDENTIFICATION</scope>
    <source>
        <tissue evidence="3">Muscle</tissue>
    </source>
</reference>
<dbReference type="GO" id="GO:0007266">
    <property type="term" value="P:Rho protein signal transduction"/>
    <property type="evidence" value="ECO:0007669"/>
    <property type="project" value="TreeGrafter"/>
</dbReference>
<dbReference type="InterPro" id="IPR001849">
    <property type="entry name" value="PH_domain"/>
</dbReference>
<dbReference type="Pfam" id="PF22697">
    <property type="entry name" value="SOS1_NGEF_PH"/>
    <property type="match status" value="1"/>
</dbReference>
<sequence length="998" mass="110410">MQQRMQSKADSMVPNKWIMHPVLHKSPPRSWLGIRLRLNEKPAQEECVVCQHPDCSERRLASKVCHHPVCQELNGKSPLHLCESCDSRCHLDESDSMHFDRHLRFDVQPQGSILARNVSTRSCPPRTSPPSDLDEDEEGSTERGERKTGGMKLKSREGKKPRRRHTDDPRKECFSLKFDLNIDIDTEIVPAVKKKTLQEVLGPIFERKGIELSRVDLFLDQSNTPLSLHFEAYRFGGHDLKVKARPGDELKVEQSVKDLRSLSLPNMKPSGGGSVYILTPGSERAEHGSLPRRESVDILGQARRRKNMTEFLGDANIPSPDTLAMLGGSLPSVPPGGSLPGVAAGPDKWKNRATNRISVFFGAGSGKVNLISLILKTSGSSWKSGCDGATFHGVISSKKISCKDEPKKRNSNWRLLKYVYSRLCHNLVSNILGIVCYGNQRAKQKPVSDGKRDSRMFLRDSSPSGQSGGSPGPPQGPFPMSMDSALGHSPEPWLKTQGEVRFSAKFSAGQKSLFPSELPGASRSLFPVGGFLAFSLLAVCLQALKEFNRIDLTAPMIDTSPEATRQLHLEGALRMKEGKDSRMDVYCFLFTDLLLITKPVKRLEKVKVIRQPLLLQNVVCRELKDTGSFVLIYLNEFKSAVAAYSFQANSATQGRSWTDAICNVQNQLQRLRSEEARRQKACLKKKLQEHQEEDEDSCNSTASSPQFIHKEQSNSQSDGSTETLSVMDMDESGSSLDPSTLQSDLAGHSDQDAGLSQLTDPGVPQRDSEPHPDSQEGSDLDPQCRSMSMDSAYGTLSPESMVETQSRVAPIEEDDSEDDKETTGDEDEEQENAEEEDDEEDRSSFGSQSSVALSLKPRRRPPVQCRLPFFLERVVTECAGGEHTWEQRVKTLEAPLSRSLTELNPAESDECLPTDESHSLTCSLPSSTLLDRLRLAKIAHEAGSNQIPCSASDGELSPPSGLEGMGRCKRPQQHKKLTLAQLYRIRATLVLNSTLTAS</sequence>
<evidence type="ECO:0000259" key="2">
    <source>
        <dbReference type="PROSITE" id="PS50003"/>
    </source>
</evidence>
<dbReference type="PANTHER" id="PTHR13217">
    <property type="entry name" value="PLECKSTRIN HOMOLOGY DOMAIN-CONTAINING FAMILY G MEMBER 7"/>
    <property type="match status" value="1"/>
</dbReference>
<feature type="region of interest" description="Disordered" evidence="1">
    <location>
        <begin position="688"/>
        <end position="858"/>
    </location>
</feature>
<dbReference type="Proteomes" id="UP001155660">
    <property type="component" value="Chromosome B23"/>
</dbReference>
<dbReference type="GeneID" id="109075599"/>
<dbReference type="GO" id="GO:0030424">
    <property type="term" value="C:axon"/>
    <property type="evidence" value="ECO:0007669"/>
    <property type="project" value="TreeGrafter"/>
</dbReference>
<gene>
    <name evidence="3" type="primary">LOC109075599</name>
</gene>
<dbReference type="GO" id="GO:0030139">
    <property type="term" value="C:endocytic vesicle"/>
    <property type="evidence" value="ECO:0007669"/>
    <property type="project" value="TreeGrafter"/>
</dbReference>
<dbReference type="RefSeq" id="XP_042606478.1">
    <property type="nucleotide sequence ID" value="XM_042750544.1"/>
</dbReference>
<dbReference type="GO" id="GO:0043542">
    <property type="term" value="P:endothelial cell migration"/>
    <property type="evidence" value="ECO:0007669"/>
    <property type="project" value="TreeGrafter"/>
</dbReference>
<feature type="compositionally biased region" description="Basic and acidic residues" evidence="1">
    <location>
        <begin position="140"/>
        <end position="158"/>
    </location>
</feature>
<dbReference type="GO" id="GO:0005886">
    <property type="term" value="C:plasma membrane"/>
    <property type="evidence" value="ECO:0007669"/>
    <property type="project" value="TreeGrafter"/>
</dbReference>
<name>A0A9Q9XR53_CYPCA</name>
<dbReference type="PROSITE" id="PS50003">
    <property type="entry name" value="PH_DOMAIN"/>
    <property type="match status" value="1"/>
</dbReference>
<evidence type="ECO:0000256" key="1">
    <source>
        <dbReference type="SAM" id="MobiDB-lite"/>
    </source>
</evidence>
<dbReference type="CDD" id="cd13244">
    <property type="entry name" value="PH_PLEKHG5_G6"/>
    <property type="match status" value="1"/>
</dbReference>
<feature type="region of interest" description="Disordered" evidence="1">
    <location>
        <begin position="444"/>
        <end position="490"/>
    </location>
</feature>
<proteinExistence type="predicted"/>
<feature type="domain" description="PH" evidence="2">
    <location>
        <begin position="566"/>
        <end position="666"/>
    </location>
</feature>
<dbReference type="SMART" id="SM00233">
    <property type="entry name" value="PH"/>
    <property type="match status" value="1"/>
</dbReference>